<dbReference type="AlphaFoldDB" id="E4YHJ6"/>
<dbReference type="GO" id="GO:0051056">
    <property type="term" value="P:regulation of small GTPase mediated signal transduction"/>
    <property type="evidence" value="ECO:0007669"/>
    <property type="project" value="InterPro"/>
</dbReference>
<dbReference type="EMBL" id="FN654569">
    <property type="protein sequence ID" value="CBY34970.1"/>
    <property type="molecule type" value="Genomic_DNA"/>
</dbReference>
<dbReference type="Proteomes" id="UP000011014">
    <property type="component" value="Unassembled WGS sequence"/>
</dbReference>
<evidence type="ECO:0000256" key="1">
    <source>
        <dbReference type="ARBA" id="ARBA00022468"/>
    </source>
</evidence>
<feature type="compositionally biased region" description="Polar residues" evidence="2">
    <location>
        <begin position="609"/>
        <end position="620"/>
    </location>
</feature>
<feature type="compositionally biased region" description="Basic and acidic residues" evidence="2">
    <location>
        <begin position="1"/>
        <end position="19"/>
    </location>
</feature>
<dbReference type="PROSITE" id="PS50085">
    <property type="entry name" value="RAPGAP"/>
    <property type="match status" value="1"/>
</dbReference>
<dbReference type="Pfam" id="PF02145">
    <property type="entry name" value="Rap_GAP"/>
    <property type="match status" value="1"/>
</dbReference>
<accession>E4YHJ6</accession>
<dbReference type="InterPro" id="IPR050989">
    <property type="entry name" value="Rap1_Ran_GAP"/>
</dbReference>
<feature type="domain" description="Rap-GAP" evidence="3">
    <location>
        <begin position="259"/>
        <end position="453"/>
    </location>
</feature>
<dbReference type="Pfam" id="PF21022">
    <property type="entry name" value="Rap-GAP_dimer"/>
    <property type="match status" value="1"/>
</dbReference>
<evidence type="ECO:0000313" key="4">
    <source>
        <dbReference type="EMBL" id="CBY34970.1"/>
    </source>
</evidence>
<keyword evidence="1" id="KW-0343">GTPase activation</keyword>
<feature type="compositionally biased region" description="Basic residues" evidence="2">
    <location>
        <begin position="598"/>
        <end position="607"/>
    </location>
</feature>
<protein>
    <recommendedName>
        <fullName evidence="3">Rap-GAP domain-containing protein</fullName>
    </recommendedName>
</protein>
<dbReference type="InterPro" id="IPR000331">
    <property type="entry name" value="Rap/Ran_GAP_dom"/>
</dbReference>
<dbReference type="InterPro" id="IPR035974">
    <property type="entry name" value="Rap/Ran-GAP_sf"/>
</dbReference>
<feature type="region of interest" description="Disordered" evidence="2">
    <location>
        <begin position="1"/>
        <end position="22"/>
    </location>
</feature>
<dbReference type="SUPFAM" id="SSF111347">
    <property type="entry name" value="Rap/Ran-GAP"/>
    <property type="match status" value="1"/>
</dbReference>
<dbReference type="PANTHER" id="PTHR15711">
    <property type="entry name" value="RAP GTPASE-ACTIVATING PROTEIN"/>
    <property type="match status" value="1"/>
</dbReference>
<dbReference type="Gene3D" id="6.10.140.210">
    <property type="match status" value="1"/>
</dbReference>
<name>E4YHJ6_OIKDI</name>
<evidence type="ECO:0000259" key="3">
    <source>
        <dbReference type="PROSITE" id="PS50085"/>
    </source>
</evidence>
<dbReference type="GO" id="GO:0005737">
    <property type="term" value="C:cytoplasm"/>
    <property type="evidence" value="ECO:0007669"/>
    <property type="project" value="TreeGrafter"/>
</dbReference>
<gene>
    <name evidence="4" type="ORF">GSOID_T00025013001</name>
</gene>
<feature type="non-terminal residue" evidence="4">
    <location>
        <position position="649"/>
    </location>
</feature>
<feature type="region of interest" description="Disordered" evidence="2">
    <location>
        <begin position="588"/>
        <end position="625"/>
    </location>
</feature>
<dbReference type="GO" id="GO:0005096">
    <property type="term" value="F:GTPase activator activity"/>
    <property type="evidence" value="ECO:0007669"/>
    <property type="project" value="UniProtKB-KW"/>
</dbReference>
<organism evidence="4">
    <name type="scientific">Oikopleura dioica</name>
    <name type="common">Tunicate</name>
    <dbReference type="NCBI Taxonomy" id="34765"/>
    <lineage>
        <taxon>Eukaryota</taxon>
        <taxon>Metazoa</taxon>
        <taxon>Chordata</taxon>
        <taxon>Tunicata</taxon>
        <taxon>Appendicularia</taxon>
        <taxon>Copelata</taxon>
        <taxon>Oikopleuridae</taxon>
        <taxon>Oikopleura</taxon>
    </lineage>
</organism>
<dbReference type="PANTHER" id="PTHR15711:SF32">
    <property type="entry name" value="RAP GTPASE ACTIVATING PROTEIN 1, ISOFORM H"/>
    <property type="match status" value="1"/>
</dbReference>
<evidence type="ECO:0000256" key="2">
    <source>
        <dbReference type="SAM" id="MobiDB-lite"/>
    </source>
</evidence>
<proteinExistence type="predicted"/>
<reference evidence="4" key="1">
    <citation type="journal article" date="2010" name="Science">
        <title>Plasticity of animal genome architecture unmasked by rapid evolution of a pelagic tunicate.</title>
        <authorList>
            <person name="Denoeud F."/>
            <person name="Henriet S."/>
            <person name="Mungpakdee S."/>
            <person name="Aury J.M."/>
            <person name="Da Silva C."/>
            <person name="Brinkmann H."/>
            <person name="Mikhaleva J."/>
            <person name="Olsen L.C."/>
            <person name="Jubin C."/>
            <person name="Canestro C."/>
            <person name="Bouquet J.M."/>
            <person name="Danks G."/>
            <person name="Poulain J."/>
            <person name="Campsteijn C."/>
            <person name="Adamski M."/>
            <person name="Cross I."/>
            <person name="Yadetie F."/>
            <person name="Muffato M."/>
            <person name="Louis A."/>
            <person name="Butcher S."/>
            <person name="Tsagkogeorga G."/>
            <person name="Konrad A."/>
            <person name="Singh S."/>
            <person name="Jensen M.F."/>
            <person name="Cong E.H."/>
            <person name="Eikeseth-Otteraa H."/>
            <person name="Noel B."/>
            <person name="Anthouard V."/>
            <person name="Porcel B.M."/>
            <person name="Kachouri-Lafond R."/>
            <person name="Nishino A."/>
            <person name="Ugolini M."/>
            <person name="Chourrout P."/>
            <person name="Nishida H."/>
            <person name="Aasland R."/>
            <person name="Huzurbazar S."/>
            <person name="Westhof E."/>
            <person name="Delsuc F."/>
            <person name="Lehrach H."/>
            <person name="Reinhardt R."/>
            <person name="Weissenbach J."/>
            <person name="Roy S.W."/>
            <person name="Artiguenave F."/>
            <person name="Postlethwait J.H."/>
            <person name="Manak J.R."/>
            <person name="Thompson E.M."/>
            <person name="Jaillon O."/>
            <person name="Du Pasquier L."/>
            <person name="Boudinot P."/>
            <person name="Liberles D.A."/>
            <person name="Volff J.N."/>
            <person name="Philippe H."/>
            <person name="Lenhard B."/>
            <person name="Roest Crollius H."/>
            <person name="Wincker P."/>
            <person name="Chourrout D."/>
        </authorList>
    </citation>
    <scope>NUCLEOTIDE SEQUENCE [LARGE SCALE GENOMIC DNA]</scope>
</reference>
<sequence length="649" mass="72944">MNEIEHHYDECPSEPEKKQKLGRKISRVLSIFRKEPKLSSNSKEPVYEELHEVSVHEGSEISAPQYSISTVGRLDSGISSGSDQLEPSFAEVLRNGAPFPQVVAPNGWWVRGFRHRAPTLFLSIEELKPVDIAYVETSVNIDRKTLFYREEFIGREHLNLVGYSRLWGPLVLSVKDRFLFLRREYVFLKTIIVLIENNFKSASQLEKEEYSIVLRSVSGTEIRQVAAPTDSIDWASAVFGSLSMDTFSPVVSLNAWETISSYDEHSTSKIHNVGLVLQLDKQYDSLSMVSNTQVSRHLTNFLATISTPIRGTDGSTAYHAQQGEHNLMIHPAPMMKTFRERQERALAPLVQIIFQGQQTPFSPDLMGEDQVLVYIIVQPIHFSSKNEAYKVSIVAEKSVADFGPKIPEPSVVSKKNLQQILIPLLINASNAALSSKKLVCLRARARAELFADLIESLSGWNGTGQPVEGQKISELVRPPMTREKKNLLPDNDTYMVFMKAVANECSRTRDSGCSSGNYSSNELLELPVTPPPARKPPTLPYYRSNLPVVTLIEKPDISRYSSASLPRKPSRESCCSAKSYEKVVYDIRHSQPDSGGNRRQKSRRKPSVSKLNQPRLQNTATRKKRIPRAASLAVLPEQAEYPVRPIIKN</sequence>
<dbReference type="Gene3D" id="3.40.50.11210">
    <property type="entry name" value="Rap/Ran-GAP"/>
    <property type="match status" value="1"/>
</dbReference>